<evidence type="ECO:0000313" key="2">
    <source>
        <dbReference type="EMBL" id="CAI2370475.1"/>
    </source>
</evidence>
<comment type="caution">
    <text evidence="2">The sequence shown here is derived from an EMBL/GenBank/DDBJ whole genome shotgun (WGS) entry which is preliminary data.</text>
</comment>
<dbReference type="EMBL" id="CAMPGE010011657">
    <property type="protein sequence ID" value="CAI2370475.1"/>
    <property type="molecule type" value="Genomic_DNA"/>
</dbReference>
<feature type="compositionally biased region" description="Low complexity" evidence="1">
    <location>
        <begin position="334"/>
        <end position="346"/>
    </location>
</feature>
<evidence type="ECO:0000256" key="1">
    <source>
        <dbReference type="SAM" id="MobiDB-lite"/>
    </source>
</evidence>
<dbReference type="Proteomes" id="UP001295684">
    <property type="component" value="Unassembled WGS sequence"/>
</dbReference>
<keyword evidence="3" id="KW-1185">Reference proteome</keyword>
<organism evidence="2 3">
    <name type="scientific">Euplotes crassus</name>
    <dbReference type="NCBI Taxonomy" id="5936"/>
    <lineage>
        <taxon>Eukaryota</taxon>
        <taxon>Sar</taxon>
        <taxon>Alveolata</taxon>
        <taxon>Ciliophora</taxon>
        <taxon>Intramacronucleata</taxon>
        <taxon>Spirotrichea</taxon>
        <taxon>Hypotrichia</taxon>
        <taxon>Euplotida</taxon>
        <taxon>Euplotidae</taxon>
        <taxon>Moneuplotes</taxon>
    </lineage>
</organism>
<reference evidence="2" key="1">
    <citation type="submission" date="2023-07" db="EMBL/GenBank/DDBJ databases">
        <authorList>
            <consortium name="AG Swart"/>
            <person name="Singh M."/>
            <person name="Singh A."/>
            <person name="Seah K."/>
            <person name="Emmerich C."/>
        </authorList>
    </citation>
    <scope>NUCLEOTIDE SEQUENCE</scope>
    <source>
        <strain evidence="2">DP1</strain>
    </source>
</reference>
<sequence>MGFIPNMTYSNLKSHKMVNNSSSPLGHSSPFNVARARMMQNMTPEIIRQRKRPSKLLDPINVNTPNRKHSNIDEIDYLKKQVSSLIAKLGISKVMKDPEKVAMFDEAISQNTLLRGGRSRMSNNKSFDNIEQNEPNKLNMTTPPTLNIKDQISKFQHKIHSHKQNKQISPVTQPYSIKIDEQKEPVQEEVQDRWKVEKCEKGASWKKRFQMMYRAKMMKLDKKIKTTPAYQDYRSIMKADSIMGRRRVLHSIYDTIDESFKGKESSLDKDLVKTDKFIASLSKLTQKFSSKLFLKKPLELMLKHFEDPAWNEESDDEDLFPLLMGGKRSRRKNNNNYANKNLNSRARNSAQKSSQRKRKNSETPYLMSETTQHLEIEEKSPRKRSHQLLFPVKTKDQLLPELTFSKIPRNEHLNASSIININIKPKRRMSRF</sequence>
<accession>A0AAD1UP27</accession>
<protein>
    <submittedName>
        <fullName evidence="2">Uncharacterized protein</fullName>
    </submittedName>
</protein>
<name>A0AAD1UP27_EUPCR</name>
<evidence type="ECO:0000313" key="3">
    <source>
        <dbReference type="Proteomes" id="UP001295684"/>
    </source>
</evidence>
<feature type="region of interest" description="Disordered" evidence="1">
    <location>
        <begin position="325"/>
        <end position="383"/>
    </location>
</feature>
<dbReference type="AlphaFoldDB" id="A0AAD1UP27"/>
<gene>
    <name evidence="2" type="ORF">ECRASSUSDP1_LOCUS11788</name>
</gene>
<proteinExistence type="predicted"/>